<dbReference type="RefSeq" id="WP_091954556.1">
    <property type="nucleotide sequence ID" value="NZ_FMAI01000002.1"/>
</dbReference>
<dbReference type="GO" id="GO:0051920">
    <property type="term" value="F:peroxiredoxin activity"/>
    <property type="evidence" value="ECO:0007669"/>
    <property type="project" value="InterPro"/>
</dbReference>
<name>A0A1C3UQK4_9BRAD</name>
<dbReference type="PANTHER" id="PTHR35446">
    <property type="entry name" value="SI:CH211-175M2.5"/>
    <property type="match status" value="1"/>
</dbReference>
<dbReference type="PANTHER" id="PTHR35446:SF3">
    <property type="entry name" value="CMD DOMAIN-CONTAINING PROTEIN"/>
    <property type="match status" value="1"/>
</dbReference>
<dbReference type="Gene3D" id="1.20.1290.10">
    <property type="entry name" value="AhpD-like"/>
    <property type="match status" value="1"/>
</dbReference>
<feature type="domain" description="Carboxymuconolactone decarboxylase-like" evidence="1">
    <location>
        <begin position="49"/>
        <end position="86"/>
    </location>
</feature>
<keyword evidence="3" id="KW-1185">Reference proteome</keyword>
<dbReference type="NCBIfam" id="TIGR00778">
    <property type="entry name" value="ahpD_dom"/>
    <property type="match status" value="1"/>
</dbReference>
<proteinExistence type="predicted"/>
<keyword evidence="2" id="KW-0560">Oxidoreductase</keyword>
<organism evidence="2 3">
    <name type="scientific">Bradyrhizobium shewense</name>
    <dbReference type="NCBI Taxonomy" id="1761772"/>
    <lineage>
        <taxon>Bacteria</taxon>
        <taxon>Pseudomonadati</taxon>
        <taxon>Pseudomonadota</taxon>
        <taxon>Alphaproteobacteria</taxon>
        <taxon>Hyphomicrobiales</taxon>
        <taxon>Nitrobacteraceae</taxon>
        <taxon>Bradyrhizobium</taxon>
    </lineage>
</organism>
<evidence type="ECO:0000313" key="3">
    <source>
        <dbReference type="Proteomes" id="UP000199184"/>
    </source>
</evidence>
<dbReference type="EMBL" id="FMAI01000002">
    <property type="protein sequence ID" value="SCB17756.1"/>
    <property type="molecule type" value="Genomic_DNA"/>
</dbReference>
<evidence type="ECO:0000313" key="2">
    <source>
        <dbReference type="EMBL" id="SCB17756.1"/>
    </source>
</evidence>
<keyword evidence="2" id="KW-0575">Peroxidase</keyword>
<dbReference type="InterPro" id="IPR004675">
    <property type="entry name" value="AhpD_core"/>
</dbReference>
<reference evidence="3" key="1">
    <citation type="submission" date="2016-08" db="EMBL/GenBank/DDBJ databases">
        <authorList>
            <person name="Varghese N."/>
            <person name="Submissions Spin"/>
        </authorList>
    </citation>
    <scope>NUCLEOTIDE SEQUENCE [LARGE SCALE GENOMIC DNA]</scope>
    <source>
        <strain evidence="3">ERR11</strain>
    </source>
</reference>
<dbReference type="InterPro" id="IPR029032">
    <property type="entry name" value="AhpD-like"/>
</dbReference>
<dbReference type="Pfam" id="PF02627">
    <property type="entry name" value="CMD"/>
    <property type="match status" value="1"/>
</dbReference>
<evidence type="ECO:0000259" key="1">
    <source>
        <dbReference type="Pfam" id="PF02627"/>
    </source>
</evidence>
<dbReference type="InterPro" id="IPR003779">
    <property type="entry name" value="CMD-like"/>
</dbReference>
<dbReference type="NCBIfam" id="TIGR01926">
    <property type="entry name" value="peroxid_rel"/>
    <property type="match status" value="1"/>
</dbReference>
<gene>
    <name evidence="2" type="ORF">GA0061098_1002301</name>
</gene>
<dbReference type="InterPro" id="IPR010195">
    <property type="entry name" value="Uncharacterised_peroxidase-rel"/>
</dbReference>
<protein>
    <submittedName>
        <fullName evidence="2">Uncharacterized peroxidase-related enzyme</fullName>
    </submittedName>
</protein>
<dbReference type="SUPFAM" id="SSF69118">
    <property type="entry name" value="AhpD-like"/>
    <property type="match status" value="1"/>
</dbReference>
<sequence>MPRIAIPKREDAPAESKPILDNVDKTLGFVPNLHRLMSISPNAISGWATLMGSLAKTLDVKTRDGIALAVSEADGCDYCLAAHSFTAGNLAKIPADEIELNRKGRSTDPKRQAAVAFAKALIETRGKVSDAQFAAVRNAGWTDANIVEMIALTAQFLLTNFMNNAVQTPIDFPDVTPTKAV</sequence>
<dbReference type="AlphaFoldDB" id="A0A1C3UQK4"/>
<accession>A0A1C3UQK4</accession>
<dbReference type="Proteomes" id="UP000199184">
    <property type="component" value="Unassembled WGS sequence"/>
</dbReference>